<sequence>MKNIKKKTTLFGVAFILSLVSLNMLNGCTPEKEYDYEKLIYVNYKSLTLFVGDAVQLKASPSSIATKWLSEDPNVADVSAEGVVTANKAGETFIIATRQDATEKKIPVKVVSR</sequence>
<dbReference type="SUPFAM" id="SSF49373">
    <property type="entry name" value="Invasin/intimin cell-adhesion fragments"/>
    <property type="match status" value="1"/>
</dbReference>
<reference evidence="2" key="1">
    <citation type="submission" date="2019-03" db="EMBL/GenBank/DDBJ databases">
        <title>Single cell metagenomics reveals metabolic interactions within the superorganism composed of flagellate Streblomastix strix and complex community of Bacteroidetes bacteria on its surface.</title>
        <authorList>
            <person name="Treitli S.C."/>
            <person name="Kolisko M."/>
            <person name="Husnik F."/>
            <person name="Keeling P."/>
            <person name="Hampl V."/>
        </authorList>
    </citation>
    <scope>NUCLEOTIDE SEQUENCE</scope>
    <source>
        <strain evidence="2">STM</strain>
    </source>
</reference>
<dbReference type="Pfam" id="PF02368">
    <property type="entry name" value="Big_2"/>
    <property type="match status" value="1"/>
</dbReference>
<dbReference type="Gene3D" id="2.60.40.1080">
    <property type="match status" value="1"/>
</dbReference>
<dbReference type="EMBL" id="SNRY01000804">
    <property type="protein sequence ID" value="KAA6336339.1"/>
    <property type="molecule type" value="Genomic_DNA"/>
</dbReference>
<proteinExistence type="predicted"/>
<gene>
    <name evidence="2" type="ORF">EZS27_015493</name>
</gene>
<dbReference type="AlphaFoldDB" id="A0A5J4RRI3"/>
<name>A0A5J4RRI3_9ZZZZ</name>
<accession>A0A5J4RRI3</accession>
<feature type="domain" description="BIG2" evidence="1">
    <location>
        <begin position="42"/>
        <end position="105"/>
    </location>
</feature>
<dbReference type="InterPro" id="IPR003343">
    <property type="entry name" value="Big_2"/>
</dbReference>
<evidence type="ECO:0000259" key="1">
    <source>
        <dbReference type="Pfam" id="PF02368"/>
    </source>
</evidence>
<organism evidence="2">
    <name type="scientific">termite gut metagenome</name>
    <dbReference type="NCBI Taxonomy" id="433724"/>
    <lineage>
        <taxon>unclassified sequences</taxon>
        <taxon>metagenomes</taxon>
        <taxon>organismal metagenomes</taxon>
    </lineage>
</organism>
<comment type="caution">
    <text evidence="2">The sequence shown here is derived from an EMBL/GenBank/DDBJ whole genome shotgun (WGS) entry which is preliminary data.</text>
</comment>
<dbReference type="InterPro" id="IPR008964">
    <property type="entry name" value="Invasin/intimin_cell_adhesion"/>
</dbReference>
<evidence type="ECO:0000313" key="2">
    <source>
        <dbReference type="EMBL" id="KAA6336339.1"/>
    </source>
</evidence>
<protein>
    <recommendedName>
        <fullName evidence="1">BIG2 domain-containing protein</fullName>
    </recommendedName>
</protein>